<feature type="compositionally biased region" description="Low complexity" evidence="9">
    <location>
        <begin position="525"/>
        <end position="537"/>
    </location>
</feature>
<dbReference type="GO" id="GO:0000139">
    <property type="term" value="C:Golgi membrane"/>
    <property type="evidence" value="ECO:0007669"/>
    <property type="project" value="UniProtKB-SubCell"/>
</dbReference>
<evidence type="ECO:0000259" key="10">
    <source>
        <dbReference type="Pfam" id="PF04136"/>
    </source>
</evidence>
<keyword evidence="5" id="KW-0653">Protein transport</keyword>
<feature type="compositionally biased region" description="Basic and acidic residues" evidence="9">
    <location>
        <begin position="513"/>
        <end position="523"/>
    </location>
</feature>
<dbReference type="GeneID" id="119723395"/>
<accession>A0A913ZDT0</accession>
<evidence type="ECO:0000313" key="12">
    <source>
        <dbReference type="EnsemblMetazoa" id="XP_038049938.1"/>
    </source>
</evidence>
<organism evidence="12 13">
    <name type="scientific">Patiria miniata</name>
    <name type="common">Bat star</name>
    <name type="synonym">Asterina miniata</name>
    <dbReference type="NCBI Taxonomy" id="46514"/>
    <lineage>
        <taxon>Eukaryota</taxon>
        <taxon>Metazoa</taxon>
        <taxon>Echinodermata</taxon>
        <taxon>Eleutherozoa</taxon>
        <taxon>Asterozoa</taxon>
        <taxon>Asteroidea</taxon>
        <taxon>Valvatacea</taxon>
        <taxon>Valvatida</taxon>
        <taxon>Asterinidae</taxon>
        <taxon>Patiria</taxon>
    </lineage>
</organism>
<evidence type="ECO:0000256" key="3">
    <source>
        <dbReference type="ARBA" id="ARBA00020976"/>
    </source>
</evidence>
<reference evidence="12" key="1">
    <citation type="submission" date="2022-11" db="UniProtKB">
        <authorList>
            <consortium name="EnsemblMetazoa"/>
        </authorList>
    </citation>
    <scope>IDENTIFICATION</scope>
</reference>
<comment type="similarity">
    <text evidence="2">Belongs to the COG3 family.</text>
</comment>
<dbReference type="Pfam" id="PF20671">
    <property type="entry name" value="COG3_C"/>
    <property type="match status" value="1"/>
</dbReference>
<dbReference type="GO" id="GO:0006891">
    <property type="term" value="P:intra-Golgi vesicle-mediated transport"/>
    <property type="evidence" value="ECO:0007669"/>
    <property type="project" value="TreeGrafter"/>
</dbReference>
<dbReference type="RefSeq" id="XP_038049938.1">
    <property type="nucleotide sequence ID" value="XM_038194010.1"/>
</dbReference>
<keyword evidence="6" id="KW-0333">Golgi apparatus</keyword>
<evidence type="ECO:0000256" key="4">
    <source>
        <dbReference type="ARBA" id="ARBA00022448"/>
    </source>
</evidence>
<dbReference type="InterPro" id="IPR048685">
    <property type="entry name" value="COG3_C"/>
</dbReference>
<comment type="subcellular location">
    <subcellularLocation>
        <location evidence="1">Golgi apparatus membrane</location>
        <topology evidence="1">Peripheral membrane protein</topology>
    </subcellularLocation>
</comment>
<feature type="domain" description="Conserved oligomeric Golgi complex subunit 3 C-terminal" evidence="11">
    <location>
        <begin position="306"/>
        <end position="684"/>
    </location>
</feature>
<dbReference type="Proteomes" id="UP000887568">
    <property type="component" value="Unplaced"/>
</dbReference>
<evidence type="ECO:0000256" key="6">
    <source>
        <dbReference type="ARBA" id="ARBA00023034"/>
    </source>
</evidence>
<evidence type="ECO:0000256" key="2">
    <source>
        <dbReference type="ARBA" id="ARBA00009936"/>
    </source>
</evidence>
<evidence type="ECO:0000259" key="11">
    <source>
        <dbReference type="Pfam" id="PF20671"/>
    </source>
</evidence>
<keyword evidence="7" id="KW-0472">Membrane</keyword>
<dbReference type="GO" id="GO:0006886">
    <property type="term" value="P:intracellular protein transport"/>
    <property type="evidence" value="ECO:0007669"/>
    <property type="project" value="InterPro"/>
</dbReference>
<name>A0A913ZDT0_PATMI</name>
<dbReference type="Pfam" id="PF04136">
    <property type="entry name" value="COG3_N"/>
    <property type="match status" value="1"/>
</dbReference>
<dbReference type="OrthoDB" id="296793at2759"/>
<dbReference type="InterPro" id="IPR048320">
    <property type="entry name" value="COG3_N"/>
</dbReference>
<protein>
    <recommendedName>
        <fullName evidence="3">Conserved oligomeric Golgi complex subunit 3</fullName>
    </recommendedName>
    <alternativeName>
        <fullName evidence="8">Component of oligomeric Golgi complex 3</fullName>
    </alternativeName>
</protein>
<feature type="region of interest" description="Disordered" evidence="9">
    <location>
        <begin position="510"/>
        <end position="577"/>
    </location>
</feature>
<dbReference type="CTD" id="83548"/>
<proteinExistence type="inferred from homology"/>
<dbReference type="PANTHER" id="PTHR13302">
    <property type="entry name" value="CONSERVED OLIGOMERIC GOLGI COMPLEX COMPONENT 3"/>
    <property type="match status" value="1"/>
</dbReference>
<evidence type="ECO:0000256" key="9">
    <source>
        <dbReference type="SAM" id="MobiDB-lite"/>
    </source>
</evidence>
<dbReference type="GO" id="GO:0005801">
    <property type="term" value="C:cis-Golgi network"/>
    <property type="evidence" value="ECO:0007669"/>
    <property type="project" value="InterPro"/>
</dbReference>
<dbReference type="GO" id="GO:0017119">
    <property type="term" value="C:Golgi transport complex"/>
    <property type="evidence" value="ECO:0007669"/>
    <property type="project" value="TreeGrafter"/>
</dbReference>
<dbReference type="OMA" id="LEEHMQY"/>
<evidence type="ECO:0000256" key="8">
    <source>
        <dbReference type="ARBA" id="ARBA00031339"/>
    </source>
</evidence>
<dbReference type="PANTHER" id="PTHR13302:SF8">
    <property type="entry name" value="CONSERVED OLIGOMERIC GOLGI COMPLEX SUBUNIT 3"/>
    <property type="match status" value="1"/>
</dbReference>
<evidence type="ECO:0000313" key="13">
    <source>
        <dbReference type="Proteomes" id="UP000887568"/>
    </source>
</evidence>
<evidence type="ECO:0000256" key="5">
    <source>
        <dbReference type="ARBA" id="ARBA00022927"/>
    </source>
</evidence>
<dbReference type="EnsemblMetazoa" id="XM_038194010.1">
    <property type="protein sequence ID" value="XP_038049938.1"/>
    <property type="gene ID" value="LOC119723395"/>
</dbReference>
<sequence length="869" mass="98749">MTFANMADTMRLFSAKIMREKLSVWEQKNDPKAPLSDVQKDSFMELTTNVSNRPLPIELPLDEPGSFTQQLSVPTTHIPAAGDDILSKGFETLGMKDEKIENAQQFFAWFNNVESQMDHDEEISYRRYCDQLKEYRDQCDLVLDEVSDALTNLEDLQRQYVHVSTKTNALHEACEESLRDQTTLVNKAEAISSRLSYFNELERINQKLSSPTFSVTSESFVPMLTKLDECIAHITVNKSGDTDSEHSEEYKPQYKESDVYQAKFKHCLTKALSVVRSSVFNILQNATQQVLPKKDVTADSSENAFTLFYGKFRSHAPKVKGMMEQIEQRLDKSPEYQTLLDDCHQYYLNQRQQLLAPSITAAVNELATKHVRDHCALVRSGCAFMVHVCEDEYQLFFHFFSRQTDKLDTMLEGLSMSLYDVLRPLIIHINHLETLSELCSILHIEMLQDHVLTNPDELKAFEIVNRQMLEDVQMRLVYRASIYVQTDILNYKPAPGDLAYPEKLEMMESISESLKEKEREKAMSRRSSGDSLASSTSQEVAALSGVTPENAQPDRSGTPQGEGANGTLPPKPIGRSISQLAQPSTNLSPADLHGMWYPTVRRTLVCLSKLYRCIDKAIFQGLSQETLLSCIQSLVVAELGIVKRQTELDGMLFLVKHLLILREQIAPFQVEFSIKETALDFSTMKVAAYSLLSKRSRIFALGSNNAFLEFLFEGAPNVTEHFLDSKKDVDTHLKKTCERFIKHVTDTLISELNSFLTKATVILDMHKESEAAQVSLRKQPFATAEKVHEVVSATYRQVKSRLPAVFRKMSLYLANKDTEYILFRPVKGNVQQAYQQLEVLVKENYPEEDQQIIGCPTMEQVNLLLSASS</sequence>
<feature type="domain" description="Conserved oligomeric Golgi complex subunit 3 N-terminal" evidence="10">
    <location>
        <begin position="128"/>
        <end position="285"/>
    </location>
</feature>
<evidence type="ECO:0000256" key="1">
    <source>
        <dbReference type="ARBA" id="ARBA00004395"/>
    </source>
</evidence>
<dbReference type="AlphaFoldDB" id="A0A913ZDT0"/>
<dbReference type="GO" id="GO:0007030">
    <property type="term" value="P:Golgi organization"/>
    <property type="evidence" value="ECO:0007669"/>
    <property type="project" value="TreeGrafter"/>
</dbReference>
<dbReference type="InterPro" id="IPR007265">
    <property type="entry name" value="COG_su3"/>
</dbReference>
<keyword evidence="13" id="KW-1185">Reference proteome</keyword>
<feature type="compositionally biased region" description="Polar residues" evidence="9">
    <location>
        <begin position="547"/>
        <end position="559"/>
    </location>
</feature>
<keyword evidence="4" id="KW-0813">Transport</keyword>
<evidence type="ECO:0000256" key="7">
    <source>
        <dbReference type="ARBA" id="ARBA00023136"/>
    </source>
</evidence>